<keyword evidence="4 12" id="KW-0332">GMP biosynthesis</keyword>
<dbReference type="InterPro" id="IPR046342">
    <property type="entry name" value="CBS_dom_sf"/>
</dbReference>
<keyword evidence="6 12" id="KW-0630">Potassium</keyword>
<evidence type="ECO:0000256" key="18">
    <source>
        <dbReference type="RuleBase" id="RU003928"/>
    </source>
</evidence>
<evidence type="ECO:0000313" key="26">
    <source>
        <dbReference type="Proteomes" id="UP000324907"/>
    </source>
</evidence>
<dbReference type="InterPro" id="IPR005990">
    <property type="entry name" value="IMP_DH"/>
</dbReference>
<keyword evidence="5 12" id="KW-0658">Purine biosynthesis</keyword>
<sequence length="543" mass="57435">MAAAHTEASGAPTTGAAGGSAAAAAAASSAAGSDAAPWGTAWDGKYVDGPDGWSAATLFGRSPSTGYTYDDIIFLPGHITFGTEEIDLSSRLTRNITLQTPLVSSPMDTVTESEMAVNMALQGGIGIIHYNCTMDEQAAFVRNVKRYENGFISDPMCLTPDQTVGDVLAIKAKFGFSGFPITVDGRIGSRLVGIVTNRDIDFREDHDTPLSEVMTTDLVVAQEGVSLAGANLILRESKKGKLPIVNENFELVALTSRTDLKKNRDFPLASKAGNKQLLCGAAVGTRPRDRDRAAMLIKEGVDVIVLDSSQGSSMYQLDMIKHLKSTYPDVDVIGGNVITRSQAHRLIGAGVDGLRVGMGVGSICTTQEVCACGRAQGSAVYWTAQAAMEYDIPIIADGGISNSGHIVKALAMGAGTVMMGSMLAGTEEAPGQYFFQDGVRLKKYRGMGSIEAMSKGSAKRYFSETQAVKVAQGVAGSVVDKGSLRRYIPYLRQGVKHGLQDIGARSVAHLNEMRVAGELRMELRSPAAQKEGGIHGLYSFSKG</sequence>
<keyword evidence="12" id="KW-0963">Cytoplasm</keyword>
<accession>A0A5A8CXL7</accession>
<evidence type="ECO:0000313" key="20">
    <source>
        <dbReference type="EMBL" id="KAA0157284.1"/>
    </source>
</evidence>
<keyword evidence="25" id="KW-1185">Reference proteome</keyword>
<dbReference type="GO" id="GO:0003938">
    <property type="term" value="F:IMP dehydrogenase activity"/>
    <property type="evidence" value="ECO:0007669"/>
    <property type="project" value="UniProtKB-UniRule"/>
</dbReference>
<dbReference type="PROSITE" id="PS00487">
    <property type="entry name" value="IMP_DH_GMP_RED"/>
    <property type="match status" value="1"/>
</dbReference>
<dbReference type="InterPro" id="IPR015875">
    <property type="entry name" value="IMP_DH/GMP_Rdtase_CS"/>
</dbReference>
<evidence type="ECO:0000256" key="3">
    <source>
        <dbReference type="ARBA" id="ARBA00022723"/>
    </source>
</evidence>
<evidence type="ECO:0000256" key="15">
    <source>
        <dbReference type="PIRSR" id="PIRSR000130-4"/>
    </source>
</evidence>
<feature type="binding site" evidence="12">
    <location>
        <position position="472"/>
    </location>
    <ligand>
        <name>IMP</name>
        <dbReference type="ChEBI" id="CHEBI:58053"/>
    </ligand>
</feature>
<comment type="function">
    <text evidence="11 12">Catalyzes the conversion of inosine 5'-phosphate (IMP) to xanthosine 5'-phosphate (XMP), the first committed and rate-limiting step in the de novo synthesis of guanine nucleotides, and therefore plays an important role in the regulation of cell growth.</text>
</comment>
<feature type="binding site" evidence="12 14">
    <location>
        <begin position="307"/>
        <end position="309"/>
    </location>
    <ligand>
        <name>NAD(+)</name>
        <dbReference type="ChEBI" id="CHEBI:57540"/>
    </ligand>
</feature>
<dbReference type="CDD" id="cd00381">
    <property type="entry name" value="IMPDH"/>
    <property type="match status" value="1"/>
</dbReference>
<gene>
    <name evidence="23" type="ORF">FNF27_05011</name>
    <name evidence="22" type="ORF">FNF28_02525</name>
    <name evidence="20" type="ORF">FNF29_00636</name>
    <name evidence="21" type="ORF">FNF31_03523</name>
</gene>
<dbReference type="UniPathway" id="UPA00601">
    <property type="reaction ID" value="UER00295"/>
</dbReference>
<dbReference type="GO" id="GO:0046872">
    <property type="term" value="F:metal ion binding"/>
    <property type="evidence" value="ECO:0007669"/>
    <property type="project" value="UniProtKB-UniRule"/>
</dbReference>
<dbReference type="AlphaFoldDB" id="A0A5A8CXL7"/>
<dbReference type="NCBIfam" id="TIGR01302">
    <property type="entry name" value="IMP_dehydrog"/>
    <property type="match status" value="1"/>
</dbReference>
<feature type="domain" description="CBS" evidence="19">
    <location>
        <begin position="214"/>
        <end position="270"/>
    </location>
</feature>
<feature type="binding site" description="in other chain" evidence="12 15">
    <location>
        <position position="359"/>
    </location>
    <ligand>
        <name>K(+)</name>
        <dbReference type="ChEBI" id="CHEBI:29103"/>
        <note>ligand shared between two tetrameric partners</note>
    </ligand>
</feature>
<dbReference type="PANTHER" id="PTHR11911:SF111">
    <property type="entry name" value="INOSINE-5'-MONOPHOSPHATE DEHYDROGENASE"/>
    <property type="match status" value="1"/>
</dbReference>
<dbReference type="FunFam" id="3.20.20.70:FF:000086">
    <property type="entry name" value="IMP dehydrogenase, putative"/>
    <property type="match status" value="1"/>
</dbReference>
<feature type="binding site" evidence="12">
    <location>
        <begin position="420"/>
        <end position="421"/>
    </location>
    <ligand>
        <name>IMP</name>
        <dbReference type="ChEBI" id="CHEBI:58053"/>
    </ligand>
</feature>
<evidence type="ECO:0000256" key="1">
    <source>
        <dbReference type="ARBA" id="ARBA00001958"/>
    </source>
</evidence>
<dbReference type="GO" id="GO:0006183">
    <property type="term" value="P:GTP biosynthetic process"/>
    <property type="evidence" value="ECO:0007669"/>
    <property type="project" value="TreeGrafter"/>
</dbReference>
<dbReference type="GO" id="GO:0005737">
    <property type="term" value="C:cytoplasm"/>
    <property type="evidence" value="ECO:0007669"/>
    <property type="project" value="UniProtKB-SubCell"/>
</dbReference>
<feature type="binding site" description="in other chain" evidence="12 15">
    <location>
        <position position="364"/>
    </location>
    <ligand>
        <name>K(+)</name>
        <dbReference type="ChEBI" id="CHEBI:29103"/>
        <note>ligand shared between two tetrameric partners</note>
    </ligand>
</feature>
<evidence type="ECO:0000256" key="12">
    <source>
        <dbReference type="HAMAP-Rule" id="MF_03156"/>
    </source>
</evidence>
<evidence type="ECO:0000256" key="10">
    <source>
        <dbReference type="ARBA" id="ARBA00048028"/>
    </source>
</evidence>
<dbReference type="GO" id="GO:0006177">
    <property type="term" value="P:GMP biosynthetic process"/>
    <property type="evidence" value="ECO:0007669"/>
    <property type="project" value="UniProtKB-UniRule"/>
</dbReference>
<feature type="binding site" evidence="12">
    <location>
        <begin position="444"/>
        <end position="448"/>
    </location>
    <ligand>
        <name>IMP</name>
        <dbReference type="ChEBI" id="CHEBI:58053"/>
    </ligand>
</feature>
<keyword evidence="7 12" id="KW-0560">Oxidoreductase</keyword>
<evidence type="ECO:0000256" key="7">
    <source>
        <dbReference type="ARBA" id="ARBA00023002"/>
    </source>
</evidence>
<feature type="binding site" evidence="12 14">
    <location>
        <begin position="357"/>
        <end position="359"/>
    </location>
    <ligand>
        <name>NAD(+)</name>
        <dbReference type="ChEBI" id="CHEBI:57540"/>
    </ligand>
</feature>
<dbReference type="Proteomes" id="UP000323011">
    <property type="component" value="Unassembled WGS sequence"/>
</dbReference>
<feature type="binding site" evidence="12">
    <location>
        <begin position="397"/>
        <end position="399"/>
    </location>
    <ligand>
        <name>IMP</name>
        <dbReference type="ChEBI" id="CHEBI:58053"/>
    </ligand>
</feature>
<dbReference type="EMBL" id="VLTL01000028">
    <property type="protein sequence ID" value="KAA0168365.1"/>
    <property type="molecule type" value="Genomic_DNA"/>
</dbReference>
<dbReference type="Gene3D" id="3.20.20.70">
    <property type="entry name" value="Aldolase class I"/>
    <property type="match status" value="1"/>
</dbReference>
<dbReference type="PROSITE" id="PS51371">
    <property type="entry name" value="CBS"/>
    <property type="match status" value="2"/>
</dbReference>
<comment type="subunit">
    <text evidence="12">Homotetramer.</text>
</comment>
<dbReference type="Pfam" id="PF00478">
    <property type="entry name" value="IMPDH"/>
    <property type="match status" value="1"/>
</dbReference>
<dbReference type="OMA" id="MGYCGAK"/>
<comment type="similarity">
    <text evidence="2 12 17">Belongs to the IMPDH/GMPR family.</text>
</comment>
<dbReference type="EC" id="1.1.1.205" evidence="12 18"/>
<organism evidence="20 25">
    <name type="scientific">Cafeteria roenbergensis</name>
    <name type="common">Marine flagellate</name>
    <dbReference type="NCBI Taxonomy" id="33653"/>
    <lineage>
        <taxon>Eukaryota</taxon>
        <taxon>Sar</taxon>
        <taxon>Stramenopiles</taxon>
        <taxon>Bigyra</taxon>
        <taxon>Opalozoa</taxon>
        <taxon>Bicosoecida</taxon>
        <taxon>Cafeteriaceae</taxon>
        <taxon>Cafeteria</taxon>
    </lineage>
</organism>
<evidence type="ECO:0000313" key="25">
    <source>
        <dbReference type="Proteomes" id="UP000323011"/>
    </source>
</evidence>
<evidence type="ECO:0000256" key="9">
    <source>
        <dbReference type="ARBA" id="ARBA00023122"/>
    </source>
</evidence>
<evidence type="ECO:0000256" key="16">
    <source>
        <dbReference type="PROSITE-ProRule" id="PRU00703"/>
    </source>
</evidence>
<dbReference type="Proteomes" id="UP000322899">
    <property type="component" value="Unassembled WGS sequence"/>
</dbReference>
<dbReference type="InterPro" id="IPR001093">
    <property type="entry name" value="IMP_DH_GMPRt"/>
</dbReference>
<name>A0A5A8CXL7_CAFRO</name>
<dbReference type="OrthoDB" id="418595at2759"/>
<dbReference type="SMART" id="SM01240">
    <property type="entry name" value="IMPDH"/>
    <property type="match status" value="1"/>
</dbReference>
<keyword evidence="8 12" id="KW-0520">NAD</keyword>
<dbReference type="GO" id="GO:0000166">
    <property type="term" value="F:nucleotide binding"/>
    <property type="evidence" value="ECO:0007669"/>
    <property type="project" value="UniProtKB-UniRule"/>
</dbReference>
<evidence type="ECO:0000313" key="27">
    <source>
        <dbReference type="Proteomes" id="UP000325113"/>
    </source>
</evidence>
<evidence type="ECO:0000256" key="14">
    <source>
        <dbReference type="PIRSR" id="PIRSR000130-3"/>
    </source>
</evidence>
<dbReference type="InterPro" id="IPR000644">
    <property type="entry name" value="CBS_dom"/>
</dbReference>
<dbReference type="SUPFAM" id="SSF51412">
    <property type="entry name" value="Inosine monophosphate dehydrogenase (IMPDH)"/>
    <property type="match status" value="1"/>
</dbReference>
<comment type="subcellular location">
    <subcellularLocation>
        <location evidence="12">Cytoplasm</location>
    </subcellularLocation>
</comment>
<comment type="activity regulation">
    <text evidence="12">Mycophenolic acid (MPA) is a non-competitive inhibitor that prevents formation of the closed enzyme conformation by binding to the same site as the amobile flap. In contrast, mizoribine monophosphate (MZP) is a competitive inhibitor that induces the closed conformation. MPA is a potent inhibitor of mammalian IMPDHs but a poor inhibitor of the bacterial enzymes. MZP is a more potent inhibitor of bacterial IMPDH.</text>
</comment>
<evidence type="ECO:0000259" key="19">
    <source>
        <dbReference type="PROSITE" id="PS51371"/>
    </source>
</evidence>
<dbReference type="HAMAP" id="MF_01964">
    <property type="entry name" value="IMPDH"/>
    <property type="match status" value="1"/>
</dbReference>
<evidence type="ECO:0000256" key="2">
    <source>
        <dbReference type="ARBA" id="ARBA00005502"/>
    </source>
</evidence>
<feature type="domain" description="CBS" evidence="19">
    <location>
        <begin position="151"/>
        <end position="210"/>
    </location>
</feature>
<reference evidence="24 25" key="1">
    <citation type="submission" date="2019-07" db="EMBL/GenBank/DDBJ databases">
        <title>Genomes of Cafeteria roenbergensis.</title>
        <authorList>
            <person name="Fischer M.G."/>
            <person name="Hackl T."/>
            <person name="Roman M."/>
        </authorList>
    </citation>
    <scope>NUCLEOTIDE SEQUENCE [LARGE SCALE GENOMIC DNA]</scope>
    <source>
        <strain evidence="20 25">BVI</strain>
        <strain evidence="21 27">Cflag</strain>
        <strain evidence="23 24">E4-10P</strain>
        <strain evidence="22 26">RCC970-E3</strain>
    </source>
</reference>
<proteinExistence type="inferred from homology"/>
<dbReference type="EMBL" id="VLTO01000032">
    <property type="protein sequence ID" value="KAA0173516.1"/>
    <property type="molecule type" value="Genomic_DNA"/>
</dbReference>
<evidence type="ECO:0000256" key="4">
    <source>
        <dbReference type="ARBA" id="ARBA00022749"/>
    </source>
</evidence>
<dbReference type="InterPro" id="IPR013785">
    <property type="entry name" value="Aldolase_TIM"/>
</dbReference>
<keyword evidence="9 16" id="KW-0129">CBS domain</keyword>
<dbReference type="EMBL" id="VLTM01000031">
    <property type="protein sequence ID" value="KAA0161946.1"/>
    <property type="molecule type" value="Genomic_DNA"/>
</dbReference>
<evidence type="ECO:0000256" key="6">
    <source>
        <dbReference type="ARBA" id="ARBA00022958"/>
    </source>
</evidence>
<feature type="binding site" description="in other chain" evidence="12 15">
    <location>
        <position position="361"/>
    </location>
    <ligand>
        <name>K(+)</name>
        <dbReference type="ChEBI" id="CHEBI:29103"/>
        <note>ligand shared between two tetrameric partners</note>
    </ligand>
</feature>
<protein>
    <recommendedName>
        <fullName evidence="12 18">Inosine-5'-monophosphate dehydrogenase</fullName>
        <shortName evidence="12">IMP dehydrogenase</shortName>
        <shortName evidence="12">IMPD</shortName>
        <shortName evidence="12">IMPDH</shortName>
        <ecNumber evidence="12 18">1.1.1.205</ecNumber>
    </recommendedName>
</protein>
<evidence type="ECO:0000256" key="8">
    <source>
        <dbReference type="ARBA" id="ARBA00023027"/>
    </source>
</evidence>
<comment type="caution">
    <text evidence="12">Lacks conserved residue(s) required for the propagation of feature annotation.</text>
</comment>
<evidence type="ECO:0000256" key="17">
    <source>
        <dbReference type="RuleBase" id="RU003927"/>
    </source>
</evidence>
<evidence type="ECO:0000256" key="5">
    <source>
        <dbReference type="ARBA" id="ARBA00022755"/>
    </source>
</evidence>
<evidence type="ECO:0000313" key="22">
    <source>
        <dbReference type="EMBL" id="KAA0168365.1"/>
    </source>
</evidence>
<comment type="cofactor">
    <cofactor evidence="1 12">
        <name>K(+)</name>
        <dbReference type="ChEBI" id="CHEBI:29103"/>
    </cofactor>
</comment>
<evidence type="ECO:0000313" key="21">
    <source>
        <dbReference type="EMBL" id="KAA0161946.1"/>
    </source>
</evidence>
<dbReference type="Proteomes" id="UP000324907">
    <property type="component" value="Unassembled WGS sequence"/>
</dbReference>
<dbReference type="CDD" id="cd04601">
    <property type="entry name" value="CBS_pair_IMPDH"/>
    <property type="match status" value="1"/>
</dbReference>
<dbReference type="PANTHER" id="PTHR11911">
    <property type="entry name" value="INOSINE-5-MONOPHOSPHATE DEHYDROGENASE RELATED"/>
    <property type="match status" value="1"/>
</dbReference>
<dbReference type="PIRSF" id="PIRSF000130">
    <property type="entry name" value="IMPDH"/>
    <property type="match status" value="1"/>
</dbReference>
<feature type="active site" description="Thioimidate intermediate" evidence="12 13">
    <location>
        <position position="364"/>
    </location>
</feature>
<dbReference type="SMART" id="SM00116">
    <property type="entry name" value="CBS"/>
    <property type="match status" value="2"/>
</dbReference>
<evidence type="ECO:0000313" key="23">
    <source>
        <dbReference type="EMBL" id="KAA0173516.1"/>
    </source>
</evidence>
<comment type="catalytic activity">
    <reaction evidence="10 12 18">
        <text>IMP + NAD(+) + H2O = XMP + NADH + H(+)</text>
        <dbReference type="Rhea" id="RHEA:11708"/>
        <dbReference type="ChEBI" id="CHEBI:15377"/>
        <dbReference type="ChEBI" id="CHEBI:15378"/>
        <dbReference type="ChEBI" id="CHEBI:57464"/>
        <dbReference type="ChEBI" id="CHEBI:57540"/>
        <dbReference type="ChEBI" id="CHEBI:57945"/>
        <dbReference type="ChEBI" id="CHEBI:58053"/>
        <dbReference type="EC" id="1.1.1.205"/>
    </reaction>
</comment>
<feature type="active site" description="Proton acceptor" evidence="12 13">
    <location>
        <position position="460"/>
    </location>
</feature>
<comment type="pathway">
    <text evidence="12 18">Purine metabolism; XMP biosynthesis via de novo pathway; XMP from IMP: step 1/1.</text>
</comment>
<evidence type="ECO:0000256" key="11">
    <source>
        <dbReference type="ARBA" id="ARBA00056556"/>
    </source>
</evidence>
<evidence type="ECO:0000313" key="24">
    <source>
        <dbReference type="Proteomes" id="UP000322899"/>
    </source>
</evidence>
<dbReference type="Proteomes" id="UP000325113">
    <property type="component" value="Unassembled WGS sequence"/>
</dbReference>
<evidence type="ECO:0000256" key="13">
    <source>
        <dbReference type="PIRSR" id="PIRSR000130-1"/>
    </source>
</evidence>
<comment type="caution">
    <text evidence="20">The sequence shown here is derived from an EMBL/GenBank/DDBJ whole genome shotgun (WGS) entry which is preliminary data.</text>
</comment>
<keyword evidence="3 12" id="KW-0479">Metal-binding</keyword>
<dbReference type="SUPFAM" id="SSF54631">
    <property type="entry name" value="CBS-domain pair"/>
    <property type="match status" value="1"/>
</dbReference>
<dbReference type="EMBL" id="VLTN01000002">
    <property type="protein sequence ID" value="KAA0157284.1"/>
    <property type="molecule type" value="Genomic_DNA"/>
</dbReference>
<dbReference type="Pfam" id="PF00571">
    <property type="entry name" value="CBS"/>
    <property type="match status" value="2"/>
</dbReference>
<feature type="binding site" evidence="12">
    <location>
        <position position="362"/>
    </location>
    <ligand>
        <name>IMP</name>
        <dbReference type="ChEBI" id="CHEBI:58053"/>
    </ligand>
</feature>